<dbReference type="RefSeq" id="WP_034211576.1">
    <property type="nucleotide sequence ID" value="NZ_AVCK01000013.1"/>
</dbReference>
<comment type="caution">
    <text evidence="2">The sequence shown here is derived from an EMBL/GenBank/DDBJ whole genome shotgun (WGS) entry which is preliminary data.</text>
</comment>
<keyword evidence="1" id="KW-1133">Transmembrane helix</keyword>
<keyword evidence="3" id="KW-1185">Reference proteome</keyword>
<evidence type="ECO:0000313" key="2">
    <source>
        <dbReference type="EMBL" id="KFN46726.1"/>
    </source>
</evidence>
<reference evidence="2 3" key="1">
    <citation type="submission" date="2013-09" db="EMBL/GenBank/DDBJ databases">
        <title>Genome sequencing of Arenimonas metalli.</title>
        <authorList>
            <person name="Chen F."/>
            <person name="Wang G."/>
        </authorList>
    </citation>
    <scope>NUCLEOTIDE SEQUENCE [LARGE SCALE GENOMIC DNA]</scope>
    <source>
        <strain evidence="2 3">CF5-1</strain>
    </source>
</reference>
<feature type="transmembrane region" description="Helical" evidence="1">
    <location>
        <begin position="54"/>
        <end position="75"/>
    </location>
</feature>
<keyword evidence="1" id="KW-0812">Transmembrane</keyword>
<name>A0A091B4S7_9GAMM</name>
<keyword evidence="1" id="KW-0472">Membrane</keyword>
<sequence>MTNQTTNPSRHHVFASGSTGLVLVALALVIHPAFFIPALVAFSLPLLKQPGQRSWGWAGLVFALVATQVVIGYTLGKDAALRDNAAAESRQAD</sequence>
<dbReference type="Proteomes" id="UP000029393">
    <property type="component" value="Unassembled WGS sequence"/>
</dbReference>
<protein>
    <recommendedName>
        <fullName evidence="4">DUF4190 domain-containing protein</fullName>
    </recommendedName>
</protein>
<feature type="transmembrane region" description="Helical" evidence="1">
    <location>
        <begin position="21"/>
        <end position="42"/>
    </location>
</feature>
<proteinExistence type="predicted"/>
<dbReference type="STRING" id="1384056.N787_09425"/>
<gene>
    <name evidence="2" type="ORF">N787_09425</name>
</gene>
<dbReference type="EMBL" id="AVCK01000013">
    <property type="protein sequence ID" value="KFN46726.1"/>
    <property type="molecule type" value="Genomic_DNA"/>
</dbReference>
<dbReference type="PATRIC" id="fig|1384056.3.peg.1114"/>
<evidence type="ECO:0008006" key="4">
    <source>
        <dbReference type="Google" id="ProtNLM"/>
    </source>
</evidence>
<organism evidence="2 3">
    <name type="scientific">Arenimonas metalli CF5-1</name>
    <dbReference type="NCBI Taxonomy" id="1384056"/>
    <lineage>
        <taxon>Bacteria</taxon>
        <taxon>Pseudomonadati</taxon>
        <taxon>Pseudomonadota</taxon>
        <taxon>Gammaproteobacteria</taxon>
        <taxon>Lysobacterales</taxon>
        <taxon>Lysobacteraceae</taxon>
        <taxon>Arenimonas</taxon>
    </lineage>
</organism>
<evidence type="ECO:0000256" key="1">
    <source>
        <dbReference type="SAM" id="Phobius"/>
    </source>
</evidence>
<evidence type="ECO:0000313" key="3">
    <source>
        <dbReference type="Proteomes" id="UP000029393"/>
    </source>
</evidence>
<dbReference type="AlphaFoldDB" id="A0A091B4S7"/>
<accession>A0A091B4S7</accession>